<evidence type="ECO:0000313" key="13">
    <source>
        <dbReference type="EMBL" id="VED07673.1"/>
    </source>
</evidence>
<reference evidence="6" key="6">
    <citation type="submission" date="2019-12" db="EMBL/GenBank/DDBJ databases">
        <authorList>
            <consortium name="NCBI Pathogen Detection Project"/>
        </authorList>
    </citation>
    <scope>NUCLEOTIDE SEQUENCE</scope>
    <source>
        <strain evidence="6">EC00763</strain>
    </source>
</reference>
<evidence type="ECO:0000313" key="7">
    <source>
        <dbReference type="EMBL" id="MSI70634.1"/>
    </source>
</evidence>
<evidence type="ECO:0000313" key="6">
    <source>
        <dbReference type="EMBL" id="HAH4526263.1"/>
    </source>
</evidence>
<dbReference type="EMBL" id="JAAJRI010000013">
    <property type="protein sequence ID" value="NGE89822.1"/>
    <property type="molecule type" value="Genomic_DNA"/>
</dbReference>
<dbReference type="Proteomes" id="UP000254174">
    <property type="component" value="Unassembled WGS sequence"/>
</dbReference>
<evidence type="ECO:0000313" key="8">
    <source>
        <dbReference type="EMBL" id="NAG22450.1"/>
    </source>
</evidence>
<proteinExistence type="predicted"/>
<evidence type="ECO:0000313" key="17">
    <source>
        <dbReference type="Proteomes" id="UP000255201"/>
    </source>
</evidence>
<dbReference type="Proteomes" id="UP000472856">
    <property type="component" value="Unassembled WGS sequence"/>
</dbReference>
<sequence length="51" mass="5806">MAALVVTWFNPVKEAFYMHLPAAGKTKKVALVDCMRKLLTILNAMLRKNEE</sequence>
<evidence type="ECO:0000313" key="18">
    <source>
        <dbReference type="Proteomes" id="UP000271797"/>
    </source>
</evidence>
<dbReference type="EMBL" id="DABBJX010000027">
    <property type="protein sequence ID" value="HAH4526263.1"/>
    <property type="molecule type" value="Genomic_DNA"/>
</dbReference>
<evidence type="ECO:0000313" key="12">
    <source>
        <dbReference type="EMBL" id="STM17166.1"/>
    </source>
</evidence>
<dbReference type="EMBL" id="ABONVU020000010">
    <property type="protein sequence ID" value="EMJ5254544.1"/>
    <property type="molecule type" value="Genomic_DNA"/>
</dbReference>
<dbReference type="EMBL" id="AATJYL010000022">
    <property type="protein sequence ID" value="EFM1446280.1"/>
    <property type="molecule type" value="Genomic_DNA"/>
</dbReference>
<dbReference type="EMBL" id="AP022360">
    <property type="protein sequence ID" value="BBU81042.1"/>
    <property type="molecule type" value="Genomic_DNA"/>
</dbReference>
<dbReference type="OMA" id="MCWGRTA"/>
<evidence type="ECO:0000313" key="15">
    <source>
        <dbReference type="Proteomes" id="UP000254043"/>
    </source>
</evidence>
<reference evidence="20 23" key="5">
    <citation type="journal article" date="2019" name="Nat. Med.">
        <title>A library of human gut bacterial isolates paired with longitudinal multiomics data enables mechanistic microbiome research.</title>
        <authorList>
            <person name="Poyet M."/>
            <person name="Groussin M."/>
            <person name="Gibbons S.M."/>
            <person name="Avila-Pacheco J."/>
            <person name="Jiang X."/>
            <person name="Kearney S.M."/>
            <person name="Perrotta A.R."/>
            <person name="Berdy B."/>
            <person name="Zhao S."/>
            <person name="Lieberman T.D."/>
            <person name="Swanson P.K."/>
            <person name="Smith M."/>
            <person name="Roesemann S."/>
            <person name="Alexander J.E."/>
            <person name="Rich S.A."/>
            <person name="Livny J."/>
            <person name="Vlamakis H."/>
            <person name="Clish C."/>
            <person name="Bullock K."/>
            <person name="Deik A."/>
            <person name="Scott J."/>
            <person name="Pierce K.A."/>
            <person name="Xavier R.J."/>
            <person name="Alm E.J."/>
        </authorList>
    </citation>
    <scope>NUCLEOTIDE SEQUENCE [LARGE SCALE GENOMIC DNA]</scope>
    <source>
        <strain evidence="8 23">BIOML-A112</strain>
        <strain evidence="7 20">BIOML-A382</strain>
    </source>
</reference>
<evidence type="ECO:0000313" key="11">
    <source>
        <dbReference type="EMBL" id="STF92255.1"/>
    </source>
</evidence>
<protein>
    <submittedName>
        <fullName evidence="1">IS110 family transposase</fullName>
    </submittedName>
    <submittedName>
        <fullName evidence="10">Protein encoding reversible inactivation of extracellular polysaccharide production</fullName>
    </submittedName>
</protein>
<reference evidence="18 19" key="4">
    <citation type="submission" date="2018-12" db="EMBL/GenBank/DDBJ databases">
        <authorList>
            <consortium name="Pathogen Informatics"/>
        </authorList>
    </citation>
    <scope>NUCLEOTIDE SEQUENCE [LARGE SCALE GENOMIC DNA]</scope>
    <source>
        <strain evidence="13 18">NCTC9044</strain>
        <strain evidence="14 19">NCTC9702</strain>
    </source>
</reference>
<dbReference type="Proteomes" id="UP000254043">
    <property type="component" value="Unassembled WGS sequence"/>
</dbReference>
<dbReference type="Proteomes" id="UP000528199">
    <property type="component" value="Unassembled WGS sequence"/>
</dbReference>
<evidence type="ECO:0000313" key="14">
    <source>
        <dbReference type="EMBL" id="VED33709.1"/>
    </source>
</evidence>
<organism evidence="7 20">
    <name type="scientific">Escherichia coli</name>
    <dbReference type="NCBI Taxonomy" id="562"/>
    <lineage>
        <taxon>Bacteria</taxon>
        <taxon>Pseudomonadati</taxon>
        <taxon>Pseudomonadota</taxon>
        <taxon>Gammaproteobacteria</taxon>
        <taxon>Enterobacterales</taxon>
        <taxon>Enterobacteriaceae</taxon>
        <taxon>Escherichia</taxon>
    </lineage>
</organism>
<dbReference type="Proteomes" id="UP000271797">
    <property type="component" value="Chromosome"/>
</dbReference>
<evidence type="ECO:0000313" key="20">
    <source>
        <dbReference type="Proteomes" id="UP000438958"/>
    </source>
</evidence>
<evidence type="ECO:0000313" key="23">
    <source>
        <dbReference type="Proteomes" id="UP000475070"/>
    </source>
</evidence>
<reference evidence="6" key="1">
    <citation type="journal article" date="2018" name="Genome Biol.">
        <title>SKESA: strategic k-mer extension for scrupulous assemblies.</title>
        <authorList>
            <person name="Souvorov A."/>
            <person name="Agarwala R."/>
            <person name="Lipman D.J."/>
        </authorList>
    </citation>
    <scope>NUCLEOTIDE SEQUENCE [LARGE SCALE GENOMIC DNA]</scope>
    <source>
        <strain evidence="6">EC00763</strain>
    </source>
</reference>
<reference evidence="4" key="10">
    <citation type="submission" date="2024-02" db="EMBL/GenBank/DDBJ databases">
        <authorList>
            <consortium name="Clinical and Environmental Microbiology Branch: Whole genome sequencing antimicrobial resistance pathogens in the healthcare setting"/>
        </authorList>
    </citation>
    <scope>NUCLEOTIDE SEQUENCE</scope>
    <source>
        <strain evidence="4">1924188</strain>
        <strain evidence="5">2023CK-00345</strain>
    </source>
</reference>
<name>A0A066T1Z6_ECOLX</name>
<dbReference type="Proteomes" id="UP000519182">
    <property type="component" value="Unassembled WGS sequence"/>
</dbReference>
<evidence type="ECO:0000313" key="24">
    <source>
        <dbReference type="Proteomes" id="UP000519182"/>
    </source>
</evidence>
<dbReference type="Proteomes" id="UP000475070">
    <property type="component" value="Unassembled WGS sequence"/>
</dbReference>
<dbReference type="EMBL" id="UGAK01000003">
    <property type="protein sequence ID" value="STF92255.1"/>
    <property type="molecule type" value="Genomic_DNA"/>
</dbReference>
<evidence type="ECO:0000313" key="10">
    <source>
        <dbReference type="EMBL" id="STE73506.1"/>
    </source>
</evidence>
<dbReference type="Proteomes" id="UP000277930">
    <property type="component" value="Chromosome 1"/>
</dbReference>
<evidence type="ECO:0000313" key="3">
    <source>
        <dbReference type="EMBL" id="EFM1446280.1"/>
    </source>
</evidence>
<dbReference type="Proteomes" id="UP000438958">
    <property type="component" value="Unassembled WGS sequence"/>
</dbReference>
<dbReference type="EMBL" id="UFZL01000002">
    <property type="protein sequence ID" value="STE73506.1"/>
    <property type="molecule type" value="Genomic_DNA"/>
</dbReference>
<gene>
    <name evidence="2" type="ORF">BKL28_004758</name>
    <name evidence="1" type="ORF">EIMP300_24420</name>
    <name evidence="9" type="ORF">G5603_16715</name>
    <name evidence="7" type="ORF">GKF66_17825</name>
    <name evidence="6" type="ORF">GRC73_19995</name>
    <name evidence="8" type="ORF">GUC01_26310</name>
    <name evidence="3" type="ORF">HEP34_002612</name>
    <name evidence="10" type="ORF">NCTC10764_04262</name>
    <name evidence="12" type="ORF">NCTC7922_03608</name>
    <name evidence="11" type="ORF">NCTC7927_00933</name>
    <name evidence="13" type="ORF">NCTC9044_00942</name>
    <name evidence="14" type="ORF">NCTC9702_00946</name>
    <name evidence="5" type="ORF">P6223_005183</name>
    <name evidence="4" type="ORF">R8O40_002785</name>
</gene>
<accession>A0A0J3YMX8</accession>
<reference evidence="1 21" key="7">
    <citation type="submission" date="2020-01" db="EMBL/GenBank/DDBJ databases">
        <title>Dynamics of blaIMP-6 dissemination in carbapenem resistant Enterobacteriacea isolated from regional surveillance in Osaka, Japan.</title>
        <authorList>
            <person name="Abe R."/>
            <person name="Akeda Y."/>
            <person name="Sugawara Y."/>
            <person name="Yamamoto N."/>
            <person name="Tomono K."/>
            <person name="Takeuchi D."/>
            <person name="Kawahara R."/>
            <person name="Hamada S."/>
        </authorList>
    </citation>
    <scope>NUCLEOTIDE SEQUENCE [LARGE SCALE GENOMIC DNA]</scope>
    <source>
        <strain evidence="1 21">E300</strain>
    </source>
</reference>
<reference evidence="9 22" key="8">
    <citation type="submission" date="2020-02" db="EMBL/GenBank/DDBJ databases">
        <title>WGS of Carbapenem-Resistant Enterobacteriaceae.</title>
        <authorList>
            <person name="Tokajian S."/>
            <person name="El Chaar M."/>
            <person name="El Khoury M."/>
        </authorList>
    </citation>
    <scope>NUCLEOTIDE SEQUENCE [LARGE SCALE GENOMIC DNA]</scope>
    <source>
        <strain evidence="9 22">ECM_75</strain>
    </source>
</reference>
<evidence type="ECO:0000313" key="22">
    <source>
        <dbReference type="Proteomes" id="UP000472856"/>
    </source>
</evidence>
<evidence type="ECO:0000313" key="16">
    <source>
        <dbReference type="Proteomes" id="UP000254174"/>
    </source>
</evidence>
<evidence type="ECO:0000313" key="1">
    <source>
        <dbReference type="EMBL" id="BBU81042.1"/>
    </source>
</evidence>
<dbReference type="EMBL" id="ABLFQU030000088">
    <property type="protein sequence ID" value="EMM0028495.1"/>
    <property type="molecule type" value="Genomic_DNA"/>
</dbReference>
<reference evidence="2 25" key="3">
    <citation type="submission" date="2018-08" db="EMBL/GenBank/DDBJ databases">
        <authorList>
            <consortium name="PulseNet: The National Subtyping Network for Foodborne Disease Surveillance"/>
            <person name="Tarr C.L."/>
            <person name="Trees E."/>
            <person name="Katz L.S."/>
            <person name="Carleton-Romer H.A."/>
            <person name="Stroika S."/>
            <person name="Kucerova Z."/>
            <person name="Roache K.F."/>
            <person name="Sabol A.L."/>
            <person name="Besser J."/>
            <person name="Gerner-Smidt P."/>
        </authorList>
    </citation>
    <scope>NUCLEOTIDE SEQUENCE [LARGE SCALE GENOMIC DNA]</scope>
    <source>
        <strain evidence="2 25">PNUSAE004760</strain>
    </source>
</reference>
<evidence type="ECO:0000313" key="19">
    <source>
        <dbReference type="Proteomes" id="UP000277930"/>
    </source>
</evidence>
<evidence type="ECO:0000313" key="2">
    <source>
        <dbReference type="EMBL" id="EFH0045874.1"/>
    </source>
</evidence>
<evidence type="ECO:0000313" key="9">
    <source>
        <dbReference type="EMBL" id="NGE89822.1"/>
    </source>
</evidence>
<evidence type="ECO:0000313" key="5">
    <source>
        <dbReference type="EMBL" id="EMM0028495.1"/>
    </source>
</evidence>
<dbReference type="EMBL" id="UGFC01000006">
    <property type="protein sequence ID" value="STM17166.1"/>
    <property type="molecule type" value="Genomic_DNA"/>
</dbReference>
<dbReference type="EMBL" id="LR134238">
    <property type="protein sequence ID" value="VED07673.1"/>
    <property type="molecule type" value="Genomic_DNA"/>
</dbReference>
<dbReference type="EMBL" id="AASUOH010000056">
    <property type="protein sequence ID" value="EFH0045874.1"/>
    <property type="molecule type" value="Genomic_DNA"/>
</dbReference>
<evidence type="ECO:0000313" key="21">
    <source>
        <dbReference type="Proteomes" id="UP000467488"/>
    </source>
</evidence>
<accession>A0A066T1Z6</accession>
<dbReference type="Proteomes" id="UP001285616">
    <property type="component" value="Unassembled WGS sequence"/>
</dbReference>
<reference evidence="15 16" key="2">
    <citation type="submission" date="2018-06" db="EMBL/GenBank/DDBJ databases">
        <authorList>
            <consortium name="Pathogen Informatics"/>
            <person name="Doyle S."/>
        </authorList>
    </citation>
    <scope>NUCLEOTIDE SEQUENCE [LARGE SCALE GENOMIC DNA]</scope>
    <source>
        <strain evidence="10 17">NCTC10764</strain>
        <strain evidence="12 16">NCTC7922</strain>
        <strain evidence="11 15">NCTC7927</strain>
    </source>
</reference>
<dbReference type="Proteomes" id="UP000255201">
    <property type="component" value="Unassembled WGS sequence"/>
</dbReference>
<dbReference type="AlphaFoldDB" id="A0A066T1Z6"/>
<dbReference type="Proteomes" id="UP000467488">
    <property type="component" value="Chromosome"/>
</dbReference>
<dbReference type="EMBL" id="LR134246">
    <property type="protein sequence ID" value="VED33709.1"/>
    <property type="molecule type" value="Genomic_DNA"/>
</dbReference>
<dbReference type="EMBL" id="WXKQ01000115">
    <property type="protein sequence ID" value="NAG22450.1"/>
    <property type="molecule type" value="Genomic_DNA"/>
</dbReference>
<reference evidence="3 24" key="9">
    <citation type="submission" date="2020-04" db="EMBL/GenBank/DDBJ databases">
        <authorList>
            <consortium name="GenomeTrakr network: Whole genome sequencing for foodborne pathogen traceback"/>
        </authorList>
    </citation>
    <scope>NUCLEOTIDE SEQUENCE [LARGE SCALE GENOMIC DNA]</scope>
    <source>
        <strain evidence="3 24">PSU-2464</strain>
    </source>
</reference>
<evidence type="ECO:0000313" key="25">
    <source>
        <dbReference type="Proteomes" id="UP000528199"/>
    </source>
</evidence>
<evidence type="ECO:0000313" key="4">
    <source>
        <dbReference type="EMBL" id="EMJ5254544.1"/>
    </source>
</evidence>
<dbReference type="EMBL" id="WKUE01000031">
    <property type="protein sequence ID" value="MSI70634.1"/>
    <property type="molecule type" value="Genomic_DNA"/>
</dbReference>